<comment type="caution">
    <text evidence="2">The sequence shown here is derived from an EMBL/GenBank/DDBJ whole genome shotgun (WGS) entry which is preliminary data.</text>
</comment>
<keyword evidence="3" id="KW-1185">Reference proteome</keyword>
<feature type="domain" description="DUF4350" evidence="1">
    <location>
        <begin position="38"/>
        <end position="227"/>
    </location>
</feature>
<dbReference type="Gene3D" id="3.40.50.880">
    <property type="match status" value="1"/>
</dbReference>
<gene>
    <name evidence="2" type="ORF">D7X12_26140</name>
</gene>
<accession>A0A3A8N8M5</accession>
<protein>
    <submittedName>
        <fullName evidence="2">DUF4350 domain-containing protein</fullName>
    </submittedName>
</protein>
<reference evidence="3" key="1">
    <citation type="submission" date="2018-09" db="EMBL/GenBank/DDBJ databases">
        <authorList>
            <person name="Livingstone P.G."/>
            <person name="Whitworth D.E."/>
        </authorList>
    </citation>
    <scope>NUCLEOTIDE SEQUENCE [LARGE SCALE GENOMIC DNA]</scope>
    <source>
        <strain evidence="3">CA040B</strain>
    </source>
</reference>
<dbReference type="Proteomes" id="UP000273405">
    <property type="component" value="Unassembled WGS sequence"/>
</dbReference>
<name>A0A3A8N8M5_9BACT</name>
<evidence type="ECO:0000259" key="1">
    <source>
        <dbReference type="Pfam" id="PF14258"/>
    </source>
</evidence>
<dbReference type="InterPro" id="IPR025646">
    <property type="entry name" value="DUF4350"/>
</dbReference>
<organism evidence="2 3">
    <name type="scientific">Corallococcus sicarius</name>
    <dbReference type="NCBI Taxonomy" id="2316726"/>
    <lineage>
        <taxon>Bacteria</taxon>
        <taxon>Pseudomonadati</taxon>
        <taxon>Myxococcota</taxon>
        <taxon>Myxococcia</taxon>
        <taxon>Myxococcales</taxon>
        <taxon>Cystobacterineae</taxon>
        <taxon>Myxococcaceae</taxon>
        <taxon>Corallococcus</taxon>
    </lineage>
</organism>
<dbReference type="InterPro" id="IPR029062">
    <property type="entry name" value="Class_I_gatase-like"/>
</dbReference>
<dbReference type="OrthoDB" id="5489478at2"/>
<evidence type="ECO:0000313" key="3">
    <source>
        <dbReference type="Proteomes" id="UP000273405"/>
    </source>
</evidence>
<dbReference type="EMBL" id="RAWG01000192">
    <property type="protein sequence ID" value="RKH38541.1"/>
    <property type="molecule type" value="Genomic_DNA"/>
</dbReference>
<evidence type="ECO:0000313" key="2">
    <source>
        <dbReference type="EMBL" id="RKH38541.1"/>
    </source>
</evidence>
<proteinExistence type="predicted"/>
<dbReference type="SUPFAM" id="SSF52317">
    <property type="entry name" value="Class I glutamine amidotransferase-like"/>
    <property type="match status" value="1"/>
</dbReference>
<dbReference type="AlphaFoldDB" id="A0A3A8N8M5"/>
<dbReference type="RefSeq" id="WP_120628001.1">
    <property type="nucleotide sequence ID" value="NZ_RAWG01000192.1"/>
</dbReference>
<dbReference type="Pfam" id="PF14258">
    <property type="entry name" value="DUF4350"/>
    <property type="match status" value="1"/>
</dbReference>
<sequence length="394" mass="42890">MRNARVAVVLGLLIAVALAVGLASREAAPDSPVPSVTNPGPLGLKGLFVYLRESGRDVSAQETSLESLPAGTRSLVIAAPQAQPVTKEEVASLERFVQGGGTLVYLSPHTLGEHQPGLEEWLGLVPGALPGTNHQGLASEWVDPAGVTVDVWLPAGLLRGLSSLRVSRDRSLRMEHDTAVPLAGLSGTGVVWRWSLGKGEVYVAAGPDLAENRRLELLDNLRFWDALAARGPLRFDEFHHAVVTRPPLSQGLWVFIAQALAVGLVYAVSRGTRFGAPRPVRVERHRSSREYVRSLGWLMRRAKVEAELLPELDSALRRLMQERLGIAPSLPDAEAARLLEETCGVPARDYLDAKEDLLRTRDRAPVRPADYTRLARRYASLERRVTGRAGEAPE</sequence>